<gene>
    <name evidence="2" type="ORF">JOF54_002093</name>
</gene>
<accession>A0ABS4Z832</accession>
<evidence type="ECO:0000313" key="3">
    <source>
        <dbReference type="Proteomes" id="UP000758168"/>
    </source>
</evidence>
<evidence type="ECO:0000313" key="2">
    <source>
        <dbReference type="EMBL" id="MBP2417171.1"/>
    </source>
</evidence>
<evidence type="ECO:0000259" key="1">
    <source>
        <dbReference type="PROSITE" id="PS51186"/>
    </source>
</evidence>
<feature type="domain" description="N-acetyltransferase" evidence="1">
    <location>
        <begin position="9"/>
        <end position="157"/>
    </location>
</feature>
<dbReference type="Gene3D" id="3.40.630.30">
    <property type="match status" value="1"/>
</dbReference>
<dbReference type="EMBL" id="JAGIOB010000001">
    <property type="protein sequence ID" value="MBP2417171.1"/>
    <property type="molecule type" value="Genomic_DNA"/>
</dbReference>
<dbReference type="CDD" id="cd04301">
    <property type="entry name" value="NAT_SF"/>
    <property type="match status" value="1"/>
</dbReference>
<proteinExistence type="predicted"/>
<keyword evidence="3" id="KW-1185">Reference proteome</keyword>
<dbReference type="PANTHER" id="PTHR43441">
    <property type="entry name" value="RIBOSOMAL-PROTEIN-SERINE ACETYLTRANSFERASE"/>
    <property type="match status" value="1"/>
</dbReference>
<comment type="caution">
    <text evidence="2">The sequence shown here is derived from an EMBL/GenBank/DDBJ whole genome shotgun (WGS) entry which is preliminary data.</text>
</comment>
<dbReference type="SUPFAM" id="SSF55729">
    <property type="entry name" value="Acyl-CoA N-acyltransferases (Nat)"/>
    <property type="match status" value="1"/>
</dbReference>
<protein>
    <submittedName>
        <fullName evidence="2">RimJ/RimL family protein N-acetyltransferase</fullName>
    </submittedName>
</protein>
<dbReference type="RefSeq" id="WP_210055428.1">
    <property type="nucleotide sequence ID" value="NZ_BAAAMH010000009.1"/>
</dbReference>
<reference evidence="2 3" key="1">
    <citation type="submission" date="2021-03" db="EMBL/GenBank/DDBJ databases">
        <title>Sequencing the genomes of 1000 actinobacteria strains.</title>
        <authorList>
            <person name="Klenk H.-P."/>
        </authorList>
    </citation>
    <scope>NUCLEOTIDE SEQUENCE [LARGE SCALE GENOMIC DNA]</scope>
    <source>
        <strain evidence="2 3">DSM 12936</strain>
    </source>
</reference>
<sequence length="157" mass="16473">MPWPVDAARRLVAGEAATAADAARWHPDYPQPDTVDALTMLLGAHGAMGTLDGLPRWWVHEIRVDGRVVGDVGFHGPPAATGPVVVEIGYAVVPALRGQGVATRAVAQLLALAWRDGAAEVLAGTDEDNAASQGVLRANGFRRRLSGDWSVRRPGAA</sequence>
<dbReference type="InterPro" id="IPR051908">
    <property type="entry name" value="Ribosomal_N-acetyltransferase"/>
</dbReference>
<dbReference type="PROSITE" id="PS51186">
    <property type="entry name" value="GNAT"/>
    <property type="match status" value="1"/>
</dbReference>
<dbReference type="Proteomes" id="UP000758168">
    <property type="component" value="Unassembled WGS sequence"/>
</dbReference>
<name>A0ABS4Z832_9ACTN</name>
<dbReference type="Pfam" id="PF13302">
    <property type="entry name" value="Acetyltransf_3"/>
    <property type="match status" value="1"/>
</dbReference>
<dbReference type="PANTHER" id="PTHR43441:SF6">
    <property type="entry name" value="N-ACETYLTRANSFERASE DOMAIN-CONTAINING PROTEIN"/>
    <property type="match status" value="1"/>
</dbReference>
<organism evidence="2 3">
    <name type="scientific">Microlunatus capsulatus</name>
    <dbReference type="NCBI Taxonomy" id="99117"/>
    <lineage>
        <taxon>Bacteria</taxon>
        <taxon>Bacillati</taxon>
        <taxon>Actinomycetota</taxon>
        <taxon>Actinomycetes</taxon>
        <taxon>Propionibacteriales</taxon>
        <taxon>Propionibacteriaceae</taxon>
        <taxon>Microlunatus</taxon>
    </lineage>
</organism>
<dbReference type="InterPro" id="IPR016181">
    <property type="entry name" value="Acyl_CoA_acyltransferase"/>
</dbReference>
<dbReference type="InterPro" id="IPR000182">
    <property type="entry name" value="GNAT_dom"/>
</dbReference>